<dbReference type="SUPFAM" id="SSF52218">
    <property type="entry name" value="Flavoproteins"/>
    <property type="match status" value="1"/>
</dbReference>
<evidence type="ECO:0000256" key="5">
    <source>
        <dbReference type="SAM" id="Phobius"/>
    </source>
</evidence>
<evidence type="ECO:0000313" key="8">
    <source>
        <dbReference type="EMBL" id="NHZ40924.1"/>
    </source>
</evidence>
<keyword evidence="1" id="KW-0285">Flavoprotein</keyword>
<dbReference type="Proteomes" id="UP000819052">
    <property type="component" value="Unassembled WGS sequence"/>
</dbReference>
<dbReference type="Gene3D" id="3.40.50.80">
    <property type="entry name" value="Nucleotide-binding domain of ferredoxin-NADP reductase (FNR) module"/>
    <property type="match status" value="1"/>
</dbReference>
<feature type="domain" description="FAD-binding FR-type" evidence="7">
    <location>
        <begin position="195"/>
        <end position="307"/>
    </location>
</feature>
<feature type="domain" description="Flavodoxin-like" evidence="6">
    <location>
        <begin position="44"/>
        <end position="181"/>
    </location>
</feature>
<evidence type="ECO:0000313" key="9">
    <source>
        <dbReference type="Proteomes" id="UP000819052"/>
    </source>
</evidence>
<dbReference type="InterPro" id="IPR001094">
    <property type="entry name" value="Flavdoxin-like"/>
</dbReference>
<dbReference type="Pfam" id="PF00175">
    <property type="entry name" value="NAD_binding_1"/>
    <property type="match status" value="1"/>
</dbReference>
<name>A0ABX0MBH8_9BURK</name>
<dbReference type="InterPro" id="IPR001433">
    <property type="entry name" value="OxRdtase_FAD/NAD-bd"/>
</dbReference>
<dbReference type="PRINTS" id="PR00369">
    <property type="entry name" value="FLAVODOXIN"/>
</dbReference>
<dbReference type="SUPFAM" id="SSF52343">
    <property type="entry name" value="Ferredoxin reductase-like, C-terminal NADP-linked domain"/>
    <property type="match status" value="1"/>
</dbReference>
<dbReference type="RefSeq" id="WP_167076715.1">
    <property type="nucleotide sequence ID" value="NZ_VVIW01000005.1"/>
</dbReference>
<evidence type="ECO:0000256" key="1">
    <source>
        <dbReference type="ARBA" id="ARBA00022630"/>
    </source>
</evidence>
<proteinExistence type="predicted"/>
<dbReference type="InterPro" id="IPR017927">
    <property type="entry name" value="FAD-bd_FR_type"/>
</dbReference>
<keyword evidence="5" id="KW-0812">Transmembrane</keyword>
<dbReference type="PROSITE" id="PS51384">
    <property type="entry name" value="FAD_FR"/>
    <property type="match status" value="1"/>
</dbReference>
<evidence type="ECO:0000256" key="2">
    <source>
        <dbReference type="ARBA" id="ARBA00022643"/>
    </source>
</evidence>
<evidence type="ECO:0000256" key="4">
    <source>
        <dbReference type="ARBA" id="ARBA00023797"/>
    </source>
</evidence>
<feature type="transmembrane region" description="Helical" evidence="5">
    <location>
        <begin position="6"/>
        <end position="27"/>
    </location>
</feature>
<protein>
    <recommendedName>
        <fullName evidence="4">NADPH--hemoprotein reductase</fullName>
        <ecNumber evidence="4">1.6.2.4</ecNumber>
    </recommendedName>
</protein>
<keyword evidence="5" id="KW-0472">Membrane</keyword>
<dbReference type="PROSITE" id="PS50902">
    <property type="entry name" value="FLAVODOXIN_LIKE"/>
    <property type="match status" value="1"/>
</dbReference>
<dbReference type="InterPro" id="IPR001709">
    <property type="entry name" value="Flavoprot_Pyr_Nucl_cyt_Rdtase"/>
</dbReference>
<keyword evidence="9" id="KW-1185">Reference proteome</keyword>
<organism evidence="8 9">
    <name type="scientific">Massilia aquatica</name>
    <dbReference type="NCBI Taxonomy" id="2609000"/>
    <lineage>
        <taxon>Bacteria</taxon>
        <taxon>Pseudomonadati</taxon>
        <taxon>Pseudomonadota</taxon>
        <taxon>Betaproteobacteria</taxon>
        <taxon>Burkholderiales</taxon>
        <taxon>Oxalobacteraceae</taxon>
        <taxon>Telluria group</taxon>
        <taxon>Massilia</taxon>
    </lineage>
</organism>
<evidence type="ECO:0000259" key="6">
    <source>
        <dbReference type="PROSITE" id="PS50902"/>
    </source>
</evidence>
<dbReference type="EMBL" id="VVIW01000005">
    <property type="protein sequence ID" value="NHZ40924.1"/>
    <property type="molecule type" value="Genomic_DNA"/>
</dbReference>
<dbReference type="InterPro" id="IPR017938">
    <property type="entry name" value="Riboflavin_synthase-like_b-brl"/>
</dbReference>
<dbReference type="Gene3D" id="3.40.50.360">
    <property type="match status" value="1"/>
</dbReference>
<keyword evidence="3" id="KW-0813">Transport</keyword>
<dbReference type="SUPFAM" id="SSF63380">
    <property type="entry name" value="Riboflavin synthase domain-like"/>
    <property type="match status" value="1"/>
</dbReference>
<dbReference type="InterPro" id="IPR029039">
    <property type="entry name" value="Flavoprotein-like_sf"/>
</dbReference>
<dbReference type="CDD" id="cd06200">
    <property type="entry name" value="SiR_like1"/>
    <property type="match status" value="1"/>
</dbReference>
<keyword evidence="5" id="KW-1133">Transmembrane helix</keyword>
<keyword evidence="2" id="KW-0288">FMN</keyword>
<dbReference type="InterPro" id="IPR008254">
    <property type="entry name" value="Flavodoxin/NO_synth"/>
</dbReference>
<evidence type="ECO:0000259" key="7">
    <source>
        <dbReference type="PROSITE" id="PS51384"/>
    </source>
</evidence>
<dbReference type="PANTHER" id="PTHR19384">
    <property type="entry name" value="NITRIC OXIDE SYNTHASE-RELATED"/>
    <property type="match status" value="1"/>
</dbReference>
<sequence>MMTVDPVRWSGAAAAVAAYAGMCLALLRARRAVHKDSGGENADWLVAYASQTGTGEALAQHTVATLRTGGLSARALSVEHLDQASLRGAARILFIASTYGEGDAPDSAARLARLLDDPGMDLGRLHYGVLALGDSTYANYCGFGRRLDAALQARGAQALFARVDVDRGRSAAIEAWQHHLSHLAGTSDAPDWSAPAYGDWRIASRRLLNPGSAGAPVYRIDLLPAAGPLPAWEAGDLVQVSAPGDPAYPREYSIASTMAEGCLSLLVRLHQREDGSLGLASGWLCREAREGAPVLLRVRQHSRFRIGDNAGRPLILIGNGTGIAGLRAHLQRRAEAGQARNWLVFGERAAAHDHFCAADIAAWQRAGMLDALSVVFSRDGGSERYVQHALAARAAELQAWVAEGAAIYVCGSLQGMAGAVHATLEAVLGFDTVAMLDEAGRYRRDVY</sequence>
<gene>
    <name evidence="8" type="ORF">F1609_12260</name>
</gene>
<dbReference type="Gene3D" id="2.40.30.10">
    <property type="entry name" value="Translation factors"/>
    <property type="match status" value="1"/>
</dbReference>
<dbReference type="EC" id="1.6.2.4" evidence="4"/>
<dbReference type="InterPro" id="IPR039261">
    <property type="entry name" value="FNR_nucleotide-bd"/>
</dbReference>
<reference evidence="8 9" key="1">
    <citation type="submission" date="2019-09" db="EMBL/GenBank/DDBJ databases">
        <title>Taxonomy of Antarctic Massilia spp.: description of Massilia rubra sp. nov., Massilia aquatica sp. nov., Massilia mucilaginosa sp. nov., Massilia frigida sp. nov. isolated from streams, lakes and regoliths.</title>
        <authorList>
            <person name="Holochova P."/>
            <person name="Sedlacek I."/>
            <person name="Kralova S."/>
            <person name="Maslanova I."/>
            <person name="Busse H.-J."/>
            <person name="Stankova E."/>
            <person name="Vrbovska V."/>
            <person name="Kovarovic V."/>
            <person name="Bartak M."/>
            <person name="Svec P."/>
            <person name="Pantucek R."/>
        </authorList>
    </citation>
    <scope>NUCLEOTIDE SEQUENCE [LARGE SCALE GENOMIC DNA]</scope>
    <source>
        <strain evidence="8 9">CCM 8693</strain>
    </source>
</reference>
<dbReference type="PRINTS" id="PR00371">
    <property type="entry name" value="FPNCR"/>
</dbReference>
<comment type="caution">
    <text evidence="8">The sequence shown here is derived from an EMBL/GenBank/DDBJ whole genome shotgun (WGS) entry which is preliminary data.</text>
</comment>
<accession>A0ABX0MBH8</accession>
<dbReference type="Pfam" id="PF00258">
    <property type="entry name" value="Flavodoxin_1"/>
    <property type="match status" value="1"/>
</dbReference>
<evidence type="ECO:0000256" key="3">
    <source>
        <dbReference type="ARBA" id="ARBA00022982"/>
    </source>
</evidence>
<keyword evidence="3" id="KW-0249">Electron transport</keyword>
<dbReference type="PANTHER" id="PTHR19384:SF17">
    <property type="entry name" value="NADPH--CYTOCHROME P450 REDUCTASE"/>
    <property type="match status" value="1"/>
</dbReference>